<dbReference type="OrthoDB" id="6427684at2759"/>
<dbReference type="PRINTS" id="PR00947">
    <property type="entry name" value="CUTICLE"/>
</dbReference>
<dbReference type="InterPro" id="IPR000618">
    <property type="entry name" value="Insect_cuticle"/>
</dbReference>
<dbReference type="GeneID" id="111048117"/>
<reference evidence="4" key="2">
    <citation type="journal article" date="2018" name="Proc. Natl. Acad. Sci. U.S.A.">
        <title>A comprehensive omics analysis and functional survey of cuticular proteins in the brown planthopper.</title>
        <authorList>
            <person name="Pan P.L."/>
            <person name="Ye Y.X."/>
            <person name="Lou Y.H."/>
            <person name="Lu J.B."/>
            <person name="Cheng C."/>
            <person name="Shen Y."/>
            <person name="Moussian B."/>
            <person name="Zhang C.X."/>
        </authorList>
    </citation>
    <scope>NUCLEOTIDE SEQUENCE</scope>
    <source>
        <strain evidence="4">NlugCpr46</strain>
    </source>
</reference>
<keyword evidence="3" id="KW-0732">Signal</keyword>
<feature type="chain" id="PRO_5015448778" evidence="3">
    <location>
        <begin position="22"/>
        <end position="147"/>
    </location>
</feature>
<dbReference type="GO" id="GO:0031012">
    <property type="term" value="C:extracellular matrix"/>
    <property type="evidence" value="ECO:0007669"/>
    <property type="project" value="TreeGrafter"/>
</dbReference>
<dbReference type="GO" id="GO:0005615">
    <property type="term" value="C:extracellular space"/>
    <property type="evidence" value="ECO:0007669"/>
    <property type="project" value="TreeGrafter"/>
</dbReference>
<feature type="signal peptide" evidence="3">
    <location>
        <begin position="1"/>
        <end position="21"/>
    </location>
</feature>
<dbReference type="RefSeq" id="XP_022189667.1">
    <property type="nucleotide sequence ID" value="XM_022333975.2"/>
</dbReference>
<dbReference type="AlphaFoldDB" id="A0A2S1ZSA3"/>
<evidence type="ECO:0000256" key="1">
    <source>
        <dbReference type="ARBA" id="ARBA00022460"/>
    </source>
</evidence>
<dbReference type="InterPro" id="IPR051217">
    <property type="entry name" value="Insect_Cuticle_Struc_Prot"/>
</dbReference>
<dbReference type="EMBL" id="MF942819">
    <property type="protein sequence ID" value="AWK28342.1"/>
    <property type="molecule type" value="mRNA"/>
</dbReference>
<reference evidence="4" key="1">
    <citation type="submission" date="2017-09" db="EMBL/GenBank/DDBJ databases">
        <authorList>
            <person name="Ehlers B."/>
            <person name="Leendertz F.H."/>
        </authorList>
    </citation>
    <scope>NUCLEOTIDE SEQUENCE</scope>
    <source>
        <strain evidence="4">NlugCpr46</strain>
    </source>
</reference>
<dbReference type="PROSITE" id="PS51155">
    <property type="entry name" value="CHIT_BIND_RR_2"/>
    <property type="match status" value="1"/>
</dbReference>
<sequence>MALKMMSIISSLMALVAVTSAVPLAVPVYHAPAPVYHAPVVYKPAPPPEPVAHPKYAFAYEVKDEHTGDIKAQEESRDGPLVKGVYSLVQPDGRRRIVEYTADDHTGFNAVVKYEPFGPPLPPPPPKPVVKYVAPVLPVIKAPYYHH</sequence>
<name>A0A2S1ZSA3_NILLU</name>
<dbReference type="Pfam" id="PF00379">
    <property type="entry name" value="Chitin_bind_4"/>
    <property type="match status" value="1"/>
</dbReference>
<evidence type="ECO:0000256" key="3">
    <source>
        <dbReference type="SAM" id="SignalP"/>
    </source>
</evidence>
<dbReference type="RefSeq" id="XP_039289804.1">
    <property type="nucleotide sequence ID" value="XM_039433870.1"/>
</dbReference>
<dbReference type="PROSITE" id="PS00233">
    <property type="entry name" value="CHIT_BIND_RR_1"/>
    <property type="match status" value="1"/>
</dbReference>
<dbReference type="PANTHER" id="PTHR12236:SF86">
    <property type="entry name" value="CCP84AC-RELATED"/>
    <property type="match status" value="1"/>
</dbReference>
<dbReference type="InterPro" id="IPR031311">
    <property type="entry name" value="CHIT_BIND_RR_consensus"/>
</dbReference>
<accession>A0A2S1ZSA3</accession>
<protein>
    <submittedName>
        <fullName evidence="4">Cuticular protein</fullName>
    </submittedName>
</protein>
<evidence type="ECO:0000313" key="4">
    <source>
        <dbReference type="EMBL" id="AWK28342.1"/>
    </source>
</evidence>
<dbReference type="GeneID" id="120348877"/>
<evidence type="ECO:0000256" key="2">
    <source>
        <dbReference type="PROSITE-ProRule" id="PRU00497"/>
    </source>
</evidence>
<dbReference type="KEGG" id="nlu:120348877"/>
<organism evidence="4">
    <name type="scientific">Nilaparvata lugens</name>
    <name type="common">Brown planthopper</name>
    <dbReference type="NCBI Taxonomy" id="108931"/>
    <lineage>
        <taxon>Eukaryota</taxon>
        <taxon>Metazoa</taxon>
        <taxon>Ecdysozoa</taxon>
        <taxon>Arthropoda</taxon>
        <taxon>Hexapoda</taxon>
        <taxon>Insecta</taxon>
        <taxon>Pterygota</taxon>
        <taxon>Neoptera</taxon>
        <taxon>Paraneoptera</taxon>
        <taxon>Hemiptera</taxon>
        <taxon>Auchenorrhyncha</taxon>
        <taxon>Fulgoroidea</taxon>
        <taxon>Delphacidae</taxon>
        <taxon>Delphacinae</taxon>
        <taxon>Nilaparvata</taxon>
    </lineage>
</organism>
<proteinExistence type="evidence at transcript level"/>
<dbReference type="PANTHER" id="PTHR12236">
    <property type="entry name" value="STRUCTURAL CONTITUENT OF CUTICLE"/>
    <property type="match status" value="1"/>
</dbReference>
<dbReference type="GO" id="GO:0042302">
    <property type="term" value="F:structural constituent of cuticle"/>
    <property type="evidence" value="ECO:0007669"/>
    <property type="project" value="UniProtKB-UniRule"/>
</dbReference>
<keyword evidence="1 2" id="KW-0193">Cuticle</keyword>
<dbReference type="KEGG" id="nlu:111048117"/>